<name>C7DII1_MICA2</name>
<reference evidence="2 3" key="1">
    <citation type="journal article" date="2009" name="Genome Biol.">
        <title>Community-wide analysis of microbial genome sequence signatures.</title>
        <authorList>
            <person name="Dick G.J."/>
            <person name="Andersson A.F."/>
            <person name="Baker B.J."/>
            <person name="Simmons S.L."/>
            <person name="Thomas B.C."/>
            <person name="Yelton A.P."/>
            <person name="Banfield J.F."/>
        </authorList>
    </citation>
    <scope>NUCLEOTIDE SEQUENCE [LARGE SCALE GENOMIC DNA]</scope>
    <source>
        <strain evidence="2">ARMAN-2</strain>
    </source>
</reference>
<reference evidence="2 3" key="2">
    <citation type="journal article" date="2010" name="Proc. Natl. Acad. Sci. U.S.A.">
        <title>Enigmatic, ultrasmall, uncultivated Archaea.</title>
        <authorList>
            <person name="Baker B.J."/>
            <person name="Comolli L.R."/>
            <person name="Dick G.J."/>
            <person name="Hauser L.J."/>
            <person name="Hyatt D."/>
            <person name="Dill B.D."/>
            <person name="Land M.L."/>
            <person name="Verberkmoes N.C."/>
            <person name="Hettich R.L."/>
            <person name="Banfield J.F."/>
        </authorList>
    </citation>
    <scope>NUCLEOTIDE SEQUENCE [LARGE SCALE GENOMIC DNA]</scope>
    <source>
        <strain evidence="2">ARMAN-2</strain>
    </source>
</reference>
<proteinExistence type="predicted"/>
<feature type="domain" description="Inorganic pyrophosphatase" evidence="1">
    <location>
        <begin position="38"/>
        <end position="76"/>
    </location>
</feature>
<gene>
    <name evidence="2" type="ORF">UNLARM2_1032</name>
</gene>
<dbReference type="AlphaFoldDB" id="C7DII1"/>
<dbReference type="InterPro" id="IPR036649">
    <property type="entry name" value="Pyrophosphatase_sf"/>
</dbReference>
<dbReference type="EMBL" id="GG697241">
    <property type="protein sequence ID" value="EET89755.1"/>
    <property type="molecule type" value="Genomic_DNA"/>
</dbReference>
<dbReference type="SUPFAM" id="SSF50324">
    <property type="entry name" value="Inorganic pyrophosphatase"/>
    <property type="match status" value="1"/>
</dbReference>
<evidence type="ECO:0000259" key="1">
    <source>
        <dbReference type="Pfam" id="PF18823"/>
    </source>
</evidence>
<organism evidence="2 3">
    <name type="scientific">Candidatus Micrarchaeum acidiphilum ARMAN-2</name>
    <dbReference type="NCBI Taxonomy" id="425595"/>
    <lineage>
        <taxon>Archaea</taxon>
        <taxon>Candidatus Micrarchaeota</taxon>
        <taxon>Candidatus Micrarchaeia</taxon>
        <taxon>Candidatus Micrarchaeales</taxon>
        <taxon>Candidatus Micrarchaeaceae</taxon>
        <taxon>Candidatus Micrarchaeum</taxon>
    </lineage>
</organism>
<dbReference type="GO" id="GO:0005737">
    <property type="term" value="C:cytoplasm"/>
    <property type="evidence" value="ECO:0007669"/>
    <property type="project" value="InterPro"/>
</dbReference>
<sequence>MSETIDWQKFEELIQKNGIFIDRPRGTPHPRYSNRIYPMDYGYIKNTIGTDGEEIDVFVGKEGKGVVGIIKTVDSVKHDTEIKILWNMSISEAKMVESFLNFGGMKAKLIWRE</sequence>
<evidence type="ECO:0000313" key="3">
    <source>
        <dbReference type="Proteomes" id="UP000332487"/>
    </source>
</evidence>
<dbReference type="Proteomes" id="UP000332487">
    <property type="component" value="Unassembled WGS sequence"/>
</dbReference>
<dbReference type="InterPro" id="IPR041595">
    <property type="entry name" value="Inorganic_Pase"/>
</dbReference>
<dbReference type="Pfam" id="PF18823">
    <property type="entry name" value="InPase"/>
    <property type="match status" value="1"/>
</dbReference>
<protein>
    <recommendedName>
        <fullName evidence="1">Inorganic pyrophosphatase domain-containing protein</fullName>
    </recommendedName>
</protein>
<dbReference type="Gene3D" id="3.90.80.10">
    <property type="entry name" value="Inorganic pyrophosphatase"/>
    <property type="match status" value="1"/>
</dbReference>
<accession>C7DII1</accession>
<dbReference type="GO" id="GO:0004427">
    <property type="term" value="F:inorganic diphosphate phosphatase activity"/>
    <property type="evidence" value="ECO:0007669"/>
    <property type="project" value="UniProtKB-EC"/>
</dbReference>
<evidence type="ECO:0000313" key="2">
    <source>
        <dbReference type="EMBL" id="EET89755.1"/>
    </source>
</evidence>
<dbReference type="GO" id="GO:0000287">
    <property type="term" value="F:magnesium ion binding"/>
    <property type="evidence" value="ECO:0007669"/>
    <property type="project" value="InterPro"/>
</dbReference>
<keyword evidence="3" id="KW-1185">Reference proteome</keyword>
<dbReference type="GO" id="GO:0006796">
    <property type="term" value="P:phosphate-containing compound metabolic process"/>
    <property type="evidence" value="ECO:0007669"/>
    <property type="project" value="InterPro"/>
</dbReference>